<proteinExistence type="predicted"/>
<comment type="caution">
    <text evidence="1">The sequence shown here is derived from an EMBL/GenBank/DDBJ whole genome shotgun (WGS) entry which is preliminary data.</text>
</comment>
<sequence length="295" mass="30929">MALEIQSAQVQPGTFCSFTFSNTVCQHVCGIAGFWLDYGTGDYYQVTEVSVSLDNQAQNGECVTLTANGKLWDSAGKGKNLNPGSSWINVVVVAWTGTANSQLQLTNCTDAIDNNGTSSAISLPSSNMPILHALVSGFDLLYDGAYDVRAWNVGVGVVQNGNTCTITGNVGMNDNSTSTGFNGNVHGGIIGSSNSSPGFEVQTFGNLTNDNSPQTLTFKQNLFSCVALLTSFGAQFSGSDAHQIYWLAASVGATVQNGNQVAVSGYGRMQGSNNDWDDGNPSNSYASGLVIGIYE</sequence>
<reference evidence="1 2" key="1">
    <citation type="journal article" date="2018" name="Aquat. Microb. Ecol.">
        <title>Gammaproteobacterial methanotrophs dominate.</title>
        <authorList>
            <person name="Rissanen A.J."/>
            <person name="Saarenheimo J."/>
            <person name="Tiirola M."/>
            <person name="Peura S."/>
            <person name="Aalto S.L."/>
            <person name="Karvinen A."/>
            <person name="Nykanen H."/>
        </authorList>
    </citation>
    <scope>NUCLEOTIDE SEQUENCE [LARGE SCALE GENOMIC DNA]</scope>
    <source>
        <strain evidence="1">AMbin10</strain>
    </source>
</reference>
<dbReference type="Proteomes" id="UP000249396">
    <property type="component" value="Unassembled WGS sequence"/>
</dbReference>
<protein>
    <submittedName>
        <fullName evidence="1">Uncharacterized protein</fullName>
    </submittedName>
</protein>
<evidence type="ECO:0000313" key="1">
    <source>
        <dbReference type="EMBL" id="PZN75517.1"/>
    </source>
</evidence>
<accession>A0A2W4SYE6</accession>
<dbReference type="AlphaFoldDB" id="A0A2W4SYE6"/>
<evidence type="ECO:0000313" key="2">
    <source>
        <dbReference type="Proteomes" id="UP000249396"/>
    </source>
</evidence>
<name>A0A2W4SYE6_9GAMM</name>
<dbReference type="EMBL" id="QJPH01000383">
    <property type="protein sequence ID" value="PZN75517.1"/>
    <property type="molecule type" value="Genomic_DNA"/>
</dbReference>
<organism evidence="1 2">
    <name type="scientific">Candidatus Methylumidiphilus alinenensis</name>
    <dbReference type="NCBI Taxonomy" id="2202197"/>
    <lineage>
        <taxon>Bacteria</taxon>
        <taxon>Pseudomonadati</taxon>
        <taxon>Pseudomonadota</taxon>
        <taxon>Gammaproteobacteria</taxon>
        <taxon>Methylococcales</taxon>
        <taxon>Candidatus Methylumidiphilus</taxon>
    </lineage>
</organism>
<gene>
    <name evidence="1" type="ORF">DM484_18600</name>
</gene>